<organism evidence="2 3">
    <name type="scientific">Thermococcus celericrescens</name>
    <dbReference type="NCBI Taxonomy" id="227598"/>
    <lineage>
        <taxon>Archaea</taxon>
        <taxon>Methanobacteriati</taxon>
        <taxon>Methanobacteriota</taxon>
        <taxon>Thermococci</taxon>
        <taxon>Thermococcales</taxon>
        <taxon>Thermococcaceae</taxon>
        <taxon>Thermococcus</taxon>
    </lineage>
</organism>
<dbReference type="InterPro" id="IPR013785">
    <property type="entry name" value="Aldolase_TIM"/>
</dbReference>
<accession>A0A124EBL8</accession>
<dbReference type="PANTHER" id="PTHR11228:SF7">
    <property type="entry name" value="PQQA PEPTIDE CYCLASE"/>
    <property type="match status" value="1"/>
</dbReference>
<dbReference type="PANTHER" id="PTHR11228">
    <property type="entry name" value="RADICAL SAM DOMAIN PROTEIN"/>
    <property type="match status" value="1"/>
</dbReference>
<protein>
    <recommendedName>
        <fullName evidence="1">4Fe4S-binding SPASM domain-containing protein</fullName>
    </recommendedName>
</protein>
<dbReference type="STRING" id="227598.APY94_01690"/>
<reference evidence="2 3" key="1">
    <citation type="submission" date="2015-10" db="EMBL/GenBank/DDBJ databases">
        <title>Draft genome sequence of Thermococcus celericrescens strain DSM 17994.</title>
        <authorList>
            <person name="Hong S.-J."/>
            <person name="Park C.-E."/>
            <person name="Shin J.-H."/>
        </authorList>
    </citation>
    <scope>NUCLEOTIDE SEQUENCE [LARGE SCALE GENOMIC DNA]</scope>
    <source>
        <strain evidence="2 3">DSM 17994</strain>
    </source>
</reference>
<name>A0A124EBL8_9EURY</name>
<sequence>MLGFKTEIVTNGYLFTHKEFYDPILEYTDYVEVSITPFHVECLGKQYYKNVLENLKKTVEEKLVSGAILRVQTTKTKKLNLLYKLLDDSIEGFLIASSPISWIGRARERIPKDEIYLSPTPLFQGGCWYNLNLTITSSGDVTPCCAGSELSKFLKYGNVYKEDIADIVEKMVNDPYLYVLTRYPERLVHQLSRKFALPPRVSSICEICLYINTSPVLYNESRKFVEELVKMSESNRGP</sequence>
<dbReference type="InterPro" id="IPR058240">
    <property type="entry name" value="rSAM_sf"/>
</dbReference>
<keyword evidence="3" id="KW-1185">Reference proteome</keyword>
<dbReference type="AlphaFoldDB" id="A0A124EBL8"/>
<dbReference type="OrthoDB" id="43079at2157"/>
<dbReference type="InterPro" id="IPR050377">
    <property type="entry name" value="Radical_SAM_PqqE_MftC-like"/>
</dbReference>
<dbReference type="Gene3D" id="3.20.20.70">
    <property type="entry name" value="Aldolase class I"/>
    <property type="match status" value="1"/>
</dbReference>
<dbReference type="Proteomes" id="UP000053462">
    <property type="component" value="Unassembled WGS sequence"/>
</dbReference>
<feature type="domain" description="4Fe4S-binding SPASM" evidence="1">
    <location>
        <begin position="131"/>
        <end position="170"/>
    </location>
</feature>
<dbReference type="SUPFAM" id="SSF102114">
    <property type="entry name" value="Radical SAM enzymes"/>
    <property type="match status" value="1"/>
</dbReference>
<gene>
    <name evidence="2" type="ORF">APY94_01690</name>
</gene>
<dbReference type="InterPro" id="IPR023885">
    <property type="entry name" value="4Fe4S-binding_SPASM_dom"/>
</dbReference>
<dbReference type="EMBL" id="LLYW01000004">
    <property type="protein sequence ID" value="KUH34554.1"/>
    <property type="molecule type" value="Genomic_DNA"/>
</dbReference>
<proteinExistence type="predicted"/>
<comment type="caution">
    <text evidence="2">The sequence shown here is derived from an EMBL/GenBank/DDBJ whole genome shotgun (WGS) entry which is preliminary data.</text>
</comment>
<evidence type="ECO:0000313" key="2">
    <source>
        <dbReference type="EMBL" id="KUH34554.1"/>
    </source>
</evidence>
<dbReference type="CDD" id="cd21109">
    <property type="entry name" value="SPASM"/>
    <property type="match status" value="1"/>
</dbReference>
<evidence type="ECO:0000259" key="1">
    <source>
        <dbReference type="Pfam" id="PF13186"/>
    </source>
</evidence>
<dbReference type="Pfam" id="PF13186">
    <property type="entry name" value="SPASM"/>
    <property type="match status" value="1"/>
</dbReference>
<evidence type="ECO:0000313" key="3">
    <source>
        <dbReference type="Proteomes" id="UP000053462"/>
    </source>
</evidence>